<dbReference type="AlphaFoldDB" id="A0A147F9G3"/>
<feature type="transmembrane region" description="Helical" evidence="5">
    <location>
        <begin position="334"/>
        <end position="358"/>
    </location>
</feature>
<dbReference type="EMBL" id="LDRV01000033">
    <property type="protein sequence ID" value="KTS13184.1"/>
    <property type="molecule type" value="Genomic_DNA"/>
</dbReference>
<comment type="subcellular location">
    <subcellularLocation>
        <location evidence="1">Membrane</location>
        <topology evidence="1">Multi-pass membrane protein</topology>
    </subcellularLocation>
</comment>
<name>A0A147F9G3_MICTE</name>
<dbReference type="InterPro" id="IPR007016">
    <property type="entry name" value="O-antigen_ligase-rel_domated"/>
</dbReference>
<feature type="transmembrane region" description="Helical" evidence="5">
    <location>
        <begin position="104"/>
        <end position="127"/>
    </location>
</feature>
<evidence type="ECO:0000259" key="6">
    <source>
        <dbReference type="Pfam" id="PF04932"/>
    </source>
</evidence>
<dbReference type="PANTHER" id="PTHR37422:SF13">
    <property type="entry name" value="LIPOPOLYSACCHARIDE BIOSYNTHESIS PROTEIN PA4999-RELATED"/>
    <property type="match status" value="1"/>
</dbReference>
<dbReference type="InterPro" id="IPR051533">
    <property type="entry name" value="WaaL-like"/>
</dbReference>
<keyword evidence="3 5" id="KW-1133">Transmembrane helix</keyword>
<protein>
    <recommendedName>
        <fullName evidence="6">O-antigen ligase-related domain-containing protein</fullName>
    </recommendedName>
</protein>
<feature type="transmembrane region" description="Helical" evidence="5">
    <location>
        <begin position="183"/>
        <end position="202"/>
    </location>
</feature>
<dbReference type="PATRIC" id="fig|2033.7.peg.1804"/>
<feature type="transmembrane region" description="Helical" evidence="5">
    <location>
        <begin position="30"/>
        <end position="59"/>
    </location>
</feature>
<dbReference type="GO" id="GO:0016020">
    <property type="term" value="C:membrane"/>
    <property type="evidence" value="ECO:0007669"/>
    <property type="project" value="UniProtKB-SubCell"/>
</dbReference>
<dbReference type="RefSeq" id="WP_058613667.1">
    <property type="nucleotide sequence ID" value="NZ_LDRV01000033.1"/>
</dbReference>
<evidence type="ECO:0000256" key="4">
    <source>
        <dbReference type="ARBA" id="ARBA00023136"/>
    </source>
</evidence>
<dbReference type="Pfam" id="PF04932">
    <property type="entry name" value="Wzy_C"/>
    <property type="match status" value="1"/>
</dbReference>
<feature type="transmembrane region" description="Helical" evidence="5">
    <location>
        <begin position="139"/>
        <end position="158"/>
    </location>
</feature>
<sequence>MTEILAASGAALIFLIIAFATKRRFLPVLALWAFVLLPVGYTALPSVIGRYLTPALLLVLIWELRVITRRGRGRKAPGIFDAGVIILLGLLVVSSFLGESALSSLLWVTVFAVTTVLAARAAIVSDATDLDIGMLQRHLLYVGAFIGVVTLIGLLFQVNPWDLVYTEIYRDRSWSVARAKASFGHPLVLSLVASAIVASGVAFTVRRPLLLIFGMGGAVLGLILSVSRTGLVATALGVMIAVLAQSVGRTRGAQWRAIVALLLGSAVVLFAWNSDLLQDRQSSADGTGSSTYRDAIFERAVRLIQSGGLTGYGPGRSVDVYAQNYPGLILENSALQLVISLGALSILVLLAIVLTGVASLRRSRAWAPAGLAAVCVSLSGFNALDANPAILVIAVPFIVACWAPRDDAPPVPAARPRKKAVRIGTRLAADRSGR</sequence>
<feature type="transmembrane region" description="Helical" evidence="5">
    <location>
        <begin position="255"/>
        <end position="272"/>
    </location>
</feature>
<feature type="domain" description="O-antigen ligase-related" evidence="6">
    <location>
        <begin position="218"/>
        <end position="326"/>
    </location>
</feature>
<evidence type="ECO:0000313" key="8">
    <source>
        <dbReference type="Proteomes" id="UP000072189"/>
    </source>
</evidence>
<evidence type="ECO:0000313" key="7">
    <source>
        <dbReference type="EMBL" id="KTS13184.1"/>
    </source>
</evidence>
<keyword evidence="4 5" id="KW-0472">Membrane</keyword>
<evidence type="ECO:0000256" key="2">
    <source>
        <dbReference type="ARBA" id="ARBA00022692"/>
    </source>
</evidence>
<gene>
    <name evidence="7" type="ORF">RSA3_06020</name>
</gene>
<keyword evidence="2 5" id="KW-0812">Transmembrane</keyword>
<dbReference type="Proteomes" id="UP000072189">
    <property type="component" value="Unassembled WGS sequence"/>
</dbReference>
<evidence type="ECO:0000256" key="1">
    <source>
        <dbReference type="ARBA" id="ARBA00004141"/>
    </source>
</evidence>
<proteinExistence type="predicted"/>
<feature type="transmembrane region" description="Helical" evidence="5">
    <location>
        <begin position="79"/>
        <end position="98"/>
    </location>
</feature>
<evidence type="ECO:0000256" key="5">
    <source>
        <dbReference type="SAM" id="Phobius"/>
    </source>
</evidence>
<accession>A0A147F9G3</accession>
<reference evidence="7 8" key="1">
    <citation type="journal article" date="2016" name="Front. Microbiol.">
        <title>Genomic Resource of Rice Seed Associated Bacteria.</title>
        <authorList>
            <person name="Midha S."/>
            <person name="Bansal K."/>
            <person name="Sharma S."/>
            <person name="Kumar N."/>
            <person name="Patil P.P."/>
            <person name="Chaudhry V."/>
            <person name="Patil P.B."/>
        </authorList>
    </citation>
    <scope>NUCLEOTIDE SEQUENCE [LARGE SCALE GENOMIC DNA]</scope>
    <source>
        <strain evidence="7 8">RSA3</strain>
    </source>
</reference>
<feature type="transmembrane region" description="Helical" evidence="5">
    <location>
        <begin position="209"/>
        <end position="225"/>
    </location>
</feature>
<organism evidence="7 8">
    <name type="scientific">Microbacterium testaceum</name>
    <name type="common">Aureobacterium testaceum</name>
    <name type="synonym">Brevibacterium testaceum</name>
    <dbReference type="NCBI Taxonomy" id="2033"/>
    <lineage>
        <taxon>Bacteria</taxon>
        <taxon>Bacillati</taxon>
        <taxon>Actinomycetota</taxon>
        <taxon>Actinomycetes</taxon>
        <taxon>Micrococcales</taxon>
        <taxon>Microbacteriaceae</taxon>
        <taxon>Microbacterium</taxon>
    </lineage>
</organism>
<dbReference type="PANTHER" id="PTHR37422">
    <property type="entry name" value="TEICHURONIC ACID BIOSYNTHESIS PROTEIN TUAE"/>
    <property type="match status" value="1"/>
</dbReference>
<comment type="caution">
    <text evidence="7">The sequence shown here is derived from an EMBL/GenBank/DDBJ whole genome shotgun (WGS) entry which is preliminary data.</text>
</comment>
<evidence type="ECO:0000256" key="3">
    <source>
        <dbReference type="ARBA" id="ARBA00022989"/>
    </source>
</evidence>